<feature type="region of interest" description="Disordered" evidence="2">
    <location>
        <begin position="65"/>
        <end position="89"/>
    </location>
</feature>
<evidence type="ECO:0000313" key="3">
    <source>
        <dbReference type="EnsemblMetazoa" id="AALB001976-PA"/>
    </source>
</evidence>
<dbReference type="Proteomes" id="UP000069272">
    <property type="component" value="Chromosome 2L"/>
</dbReference>
<keyword evidence="4" id="KW-1185">Reference proteome</keyword>
<feature type="compositionally biased region" description="Basic and acidic residues" evidence="2">
    <location>
        <begin position="262"/>
        <end position="272"/>
    </location>
</feature>
<proteinExistence type="predicted"/>
<feature type="compositionally biased region" description="Polar residues" evidence="2">
    <location>
        <begin position="1379"/>
        <end position="1400"/>
    </location>
</feature>
<feature type="region of interest" description="Disordered" evidence="2">
    <location>
        <begin position="1339"/>
        <end position="1433"/>
    </location>
</feature>
<dbReference type="VEuPathDB" id="VectorBase:AALB001976"/>
<reference evidence="3" key="2">
    <citation type="submission" date="2022-08" db="UniProtKB">
        <authorList>
            <consortium name="EnsemblMetazoa"/>
        </authorList>
    </citation>
    <scope>IDENTIFICATION</scope>
    <source>
        <strain evidence="3">STECLA/ALBI9_A</strain>
    </source>
</reference>
<keyword evidence="1" id="KW-0175">Coiled coil</keyword>
<feature type="region of interest" description="Disordered" evidence="2">
    <location>
        <begin position="1146"/>
        <end position="1195"/>
    </location>
</feature>
<protein>
    <submittedName>
        <fullName evidence="3">Uncharacterized protein</fullName>
    </submittedName>
</protein>
<feature type="compositionally biased region" description="Acidic residues" evidence="2">
    <location>
        <begin position="1420"/>
        <end position="1433"/>
    </location>
</feature>
<feature type="coiled-coil region" evidence="1">
    <location>
        <begin position="377"/>
        <end position="543"/>
    </location>
</feature>
<feature type="region of interest" description="Disordered" evidence="2">
    <location>
        <begin position="850"/>
        <end position="898"/>
    </location>
</feature>
<feature type="compositionally biased region" description="Polar residues" evidence="2">
    <location>
        <begin position="210"/>
        <end position="233"/>
    </location>
</feature>
<feature type="compositionally biased region" description="Polar residues" evidence="2">
    <location>
        <begin position="1263"/>
        <end position="1273"/>
    </location>
</feature>
<evidence type="ECO:0000256" key="1">
    <source>
        <dbReference type="SAM" id="Coils"/>
    </source>
</evidence>
<feature type="coiled-coil region" evidence="1">
    <location>
        <begin position="734"/>
        <end position="775"/>
    </location>
</feature>
<feature type="compositionally biased region" description="Basic and acidic residues" evidence="2">
    <location>
        <begin position="1174"/>
        <end position="1185"/>
    </location>
</feature>
<feature type="coiled-coil region" evidence="1">
    <location>
        <begin position="804"/>
        <end position="831"/>
    </location>
</feature>
<reference evidence="3 4" key="1">
    <citation type="journal article" date="2017" name="G3 (Bethesda)">
        <title>The Physical Genome Mapping of Anopheles albimanus Corrected Scaffold Misassemblies and Identified Interarm Rearrangements in Genus Anopheles.</title>
        <authorList>
            <person name="Artemov G.N."/>
            <person name="Peery A.N."/>
            <person name="Jiang X."/>
            <person name="Tu Z."/>
            <person name="Stegniy V.N."/>
            <person name="Sharakhova M.V."/>
            <person name="Sharakhov I.V."/>
        </authorList>
    </citation>
    <scope>NUCLEOTIDE SEQUENCE [LARGE SCALE GENOMIC DNA]</scope>
    <source>
        <strain evidence="3 4">ALBI9_A</strain>
    </source>
</reference>
<organism evidence="3 4">
    <name type="scientific">Anopheles albimanus</name>
    <name type="common">New world malaria mosquito</name>
    <dbReference type="NCBI Taxonomy" id="7167"/>
    <lineage>
        <taxon>Eukaryota</taxon>
        <taxon>Metazoa</taxon>
        <taxon>Ecdysozoa</taxon>
        <taxon>Arthropoda</taxon>
        <taxon>Hexapoda</taxon>
        <taxon>Insecta</taxon>
        <taxon>Pterygota</taxon>
        <taxon>Neoptera</taxon>
        <taxon>Endopterygota</taxon>
        <taxon>Diptera</taxon>
        <taxon>Nematocera</taxon>
        <taxon>Culicoidea</taxon>
        <taxon>Culicidae</taxon>
        <taxon>Anophelinae</taxon>
        <taxon>Anopheles</taxon>
    </lineage>
</organism>
<feature type="compositionally biased region" description="Acidic residues" evidence="2">
    <location>
        <begin position="867"/>
        <end position="879"/>
    </location>
</feature>
<feature type="region of interest" description="Disordered" evidence="2">
    <location>
        <begin position="1"/>
        <end position="51"/>
    </location>
</feature>
<evidence type="ECO:0000256" key="2">
    <source>
        <dbReference type="SAM" id="MobiDB-lite"/>
    </source>
</evidence>
<feature type="compositionally biased region" description="Low complexity" evidence="2">
    <location>
        <begin position="297"/>
        <end position="320"/>
    </location>
</feature>
<evidence type="ECO:0000313" key="4">
    <source>
        <dbReference type="Proteomes" id="UP000069272"/>
    </source>
</evidence>
<feature type="region of interest" description="Disordered" evidence="2">
    <location>
        <begin position="996"/>
        <end position="1128"/>
    </location>
</feature>
<feature type="compositionally biased region" description="Polar residues" evidence="2">
    <location>
        <begin position="1356"/>
        <end position="1365"/>
    </location>
</feature>
<dbReference type="VEuPathDB" id="VectorBase:AALB20_035434"/>
<feature type="compositionally biased region" description="Acidic residues" evidence="2">
    <location>
        <begin position="656"/>
        <end position="666"/>
    </location>
</feature>
<feature type="compositionally biased region" description="Acidic residues" evidence="2">
    <location>
        <begin position="1050"/>
        <end position="1076"/>
    </location>
</feature>
<feature type="compositionally biased region" description="Polar residues" evidence="2">
    <location>
        <begin position="15"/>
        <end position="24"/>
    </location>
</feature>
<accession>A0A182F675</accession>
<feature type="region of interest" description="Disordered" evidence="2">
    <location>
        <begin position="1244"/>
        <end position="1281"/>
    </location>
</feature>
<name>A0A182F675_ANOAL</name>
<feature type="compositionally biased region" description="Basic and acidic residues" evidence="2">
    <location>
        <begin position="29"/>
        <end position="46"/>
    </location>
</feature>
<feature type="compositionally biased region" description="Polar residues" evidence="2">
    <location>
        <begin position="854"/>
        <end position="866"/>
    </location>
</feature>
<feature type="region of interest" description="Disordered" evidence="2">
    <location>
        <begin position="187"/>
        <end position="323"/>
    </location>
</feature>
<sequence length="1433" mass="158203">MGGIQSANAGRENNAESVDNSSAQLVDEASMHRTTQPDHDPTRELETATTVTTAAASAVLIVDTKRQHASAATVDREASTSEGCDDKVNETSTAKLVSLGHDECVADTVAAEGDDQGEESDDSMLAKCRARKMTTELAAFRQQLQQKRGIHQSKLGQVRQELEQLRAALAEEKSRNRALIKYIQQQADSGHPDALTAAAGGPAGVDDSSRSMNLHLTVQKTDQSSALEVTNEPSDVAVGSTVDIAQPETRSVHDDADDDDDVARGDRERSAREAQTNDQRQPAAPCELRSDDRSDNDTTTTTTTANDTINSEGSSSSIQSDDVRRALKRELAESQHELQRVTGETLALRHDLAQLRTQLHALQDDTLAESSRQNGVIRGLKSELAESQFQLQIAQAEALSLQTDVGQLRNQVKTLKDVIKAGKEIIAIREDQVEQLKGKLRQIEDTLQERELQIMSDDLRREYDRQLTNIRNLRDLYEERERVSRMERDNLLRQLDLKKNELATEQEKNKNLEALVESLQSDLTHLRAEHEQTQEKLSLSQAQTRQLQLEMGVVNEFISKFLLGMSRKPTVNDINIDKLAAMLEENRALLIEMTKDEAETVDTGAFLPRALYDLIAEVDEANESAAGSEASGGGGEGDAILPSAATKEAETAAVEGDGEESGDEFTDVQKASPEQIADKLPKVWRVLIELVNHQERAQPVPFVEGGESEECLQSVQTSRGPKTVVSVSKTYIKLKDLILEKKALKKETNRLKTLNVHLERRLETQEKRLSAVSLELTKTWHLVGKMQRQHRQLHTQEQILRYHLQQKRRLLSELKEELERCRVKWSAARQKNIESEDQWKSLKADFVARRKLDSQNNSGESGYSDEQPSEDDDDDDDDETRGAVARSSRVATPATRAAHERKLMTVDELLTQGRQPFDKQFPSGSLMNLCQVAIATLRKVHSESDMKSLDNVERANRFCNEKIEDLPLFAVDELEASMSDATETVAVAALAAAEVAASSSSSDVTPAKKTCKPSGPGKRGKKKRKGNTGSGPESAQDMFLRLMSIGQPELAEEQNDDQEQDDQEAEDLEEEEDEYDGTGNDNAEAEYSVNESASELEEESLEQASPRASCVESPARSEAVPELSSEELFQQKREARLLRMAELNSRLDRYSSPAPASTTVERSSPPPPSSSRDASSERQPEEEAPARSVAVLSEEEEKYLQRRAERLERLEREAKEFRNRLSKTVHRGSEIAAQIDEIHNGFVARQSESPIGPVAGPSGLGGSRNTQQPSSAEPIQPLPALPLVELACLSEREREYTSARAERLQRLESESEGLLRKMNQTMRRGTSLTTRLDMLHSRYGQAGPADTSAADDDSNLSDPSATGTQEHPGAVGEAGETLPQDNHSTVSSGSTEQLSATVSAVTVARPPLMAFGPVELVLVSDEEEEEQEDDVAK</sequence>
<feature type="region of interest" description="Disordered" evidence="2">
    <location>
        <begin position="645"/>
        <end position="672"/>
    </location>
</feature>
<feature type="compositionally biased region" description="Basic and acidic residues" evidence="2">
    <location>
        <begin position="74"/>
        <end position="89"/>
    </location>
</feature>
<dbReference type="EnsemblMetazoa" id="AALB001976-RA">
    <property type="protein sequence ID" value="AALB001976-PA"/>
    <property type="gene ID" value="AALB001976"/>
</dbReference>